<dbReference type="GO" id="GO:0003677">
    <property type="term" value="F:DNA binding"/>
    <property type="evidence" value="ECO:0007669"/>
    <property type="project" value="UniProtKB-KW"/>
</dbReference>
<gene>
    <name evidence="6" type="ORF">Prum_091180</name>
</gene>
<keyword evidence="3" id="KW-0804">Transcription</keyword>
<reference evidence="6 7" key="1">
    <citation type="submission" date="2020-03" db="EMBL/GenBank/DDBJ databases">
        <title>Whole genome shotgun sequence of Phytohabitans rumicis NBRC 108638.</title>
        <authorList>
            <person name="Komaki H."/>
            <person name="Tamura T."/>
        </authorList>
    </citation>
    <scope>NUCLEOTIDE SEQUENCE [LARGE SCALE GENOMIC DNA]</scope>
    <source>
        <strain evidence="6 7">NBRC 108638</strain>
    </source>
</reference>
<evidence type="ECO:0000259" key="5">
    <source>
        <dbReference type="SMART" id="SM00419"/>
    </source>
</evidence>
<feature type="domain" description="HTH arsR-type" evidence="4">
    <location>
        <begin position="251"/>
        <end position="326"/>
    </location>
</feature>
<keyword evidence="7" id="KW-1185">Reference proteome</keyword>
<proteinExistence type="predicted"/>
<dbReference type="InterPro" id="IPR001845">
    <property type="entry name" value="HTH_ArsR_DNA-bd_dom"/>
</dbReference>
<dbReference type="PANTHER" id="PTHR43132:SF6">
    <property type="entry name" value="HTH-TYPE TRANSCRIPTIONAL REPRESSOR CZRA"/>
    <property type="match status" value="1"/>
</dbReference>
<dbReference type="InterPro" id="IPR036388">
    <property type="entry name" value="WH-like_DNA-bd_sf"/>
</dbReference>
<dbReference type="AlphaFoldDB" id="A0A6V8LMT3"/>
<name>A0A6V8LMT3_9ACTN</name>
<sequence>MIRLRMGVADVARIRFGYSPLAEVVQSLYQLSSPGVSRLHRPWWEATQSGLRGVDMALLRAVLPATAYVADFLFSAASHAGGIDEQLRLVADADVEEIRTDVAAAWGRDPMPARARDLVAEGAAGARRLADALWRYWSVAIEPHWRQLHAVLEDDVAYRAGQLTAGGVDALLSGLHPEVSVRGDVLRIDKPRHSVQHDLAGDGLTLFPSVFAWPRLMVDKVPGRPATLVYACRGVGRLWGHGRDDPGCDGDALGALLGHSRAAILDRLALPKSTTDLAGELGQSPPSVSFHLSVLRRSGLVTSWRSGRRVVYRRTQLADGLVAASGPDGDPG</sequence>
<dbReference type="RefSeq" id="WP_173083067.1">
    <property type="nucleotide sequence ID" value="NZ_BAABJB010000048.1"/>
</dbReference>
<dbReference type="SUPFAM" id="SSF46785">
    <property type="entry name" value="Winged helix' DNA-binding domain"/>
    <property type="match status" value="1"/>
</dbReference>
<dbReference type="Proteomes" id="UP000482960">
    <property type="component" value="Unassembled WGS sequence"/>
</dbReference>
<evidence type="ECO:0000313" key="6">
    <source>
        <dbReference type="EMBL" id="GFJ95476.1"/>
    </source>
</evidence>
<dbReference type="InterPro" id="IPR012318">
    <property type="entry name" value="HTH_CRP"/>
</dbReference>
<reference evidence="6 7" key="2">
    <citation type="submission" date="2020-03" db="EMBL/GenBank/DDBJ databases">
        <authorList>
            <person name="Ichikawa N."/>
            <person name="Kimura A."/>
            <person name="Kitahashi Y."/>
            <person name="Uohara A."/>
        </authorList>
    </citation>
    <scope>NUCLEOTIDE SEQUENCE [LARGE SCALE GENOMIC DNA]</scope>
    <source>
        <strain evidence="6 7">NBRC 108638</strain>
    </source>
</reference>
<evidence type="ECO:0000256" key="3">
    <source>
        <dbReference type="ARBA" id="ARBA00023163"/>
    </source>
</evidence>
<dbReference type="SMART" id="SM00418">
    <property type="entry name" value="HTH_ARSR"/>
    <property type="match status" value="1"/>
</dbReference>
<protein>
    <submittedName>
        <fullName evidence="6">ArsR family transcriptional regulator</fullName>
    </submittedName>
</protein>
<dbReference type="PRINTS" id="PR00778">
    <property type="entry name" value="HTHARSR"/>
</dbReference>
<evidence type="ECO:0000256" key="1">
    <source>
        <dbReference type="ARBA" id="ARBA00023015"/>
    </source>
</evidence>
<dbReference type="InterPro" id="IPR051011">
    <property type="entry name" value="Metal_resp_trans_reg"/>
</dbReference>
<dbReference type="PANTHER" id="PTHR43132">
    <property type="entry name" value="ARSENICAL RESISTANCE OPERON REPRESSOR ARSR-RELATED"/>
    <property type="match status" value="1"/>
</dbReference>
<organism evidence="6 7">
    <name type="scientific">Phytohabitans rumicis</name>
    <dbReference type="NCBI Taxonomy" id="1076125"/>
    <lineage>
        <taxon>Bacteria</taxon>
        <taxon>Bacillati</taxon>
        <taxon>Actinomycetota</taxon>
        <taxon>Actinomycetes</taxon>
        <taxon>Micromonosporales</taxon>
        <taxon>Micromonosporaceae</taxon>
    </lineage>
</organism>
<dbReference type="InterPro" id="IPR011991">
    <property type="entry name" value="ArsR-like_HTH"/>
</dbReference>
<feature type="domain" description="HTH crp-type" evidence="5">
    <location>
        <begin position="264"/>
        <end position="313"/>
    </location>
</feature>
<dbReference type="Pfam" id="PF19361">
    <property type="entry name" value="DUF5937"/>
    <property type="match status" value="1"/>
</dbReference>
<dbReference type="InterPro" id="IPR045981">
    <property type="entry name" value="DUF5937"/>
</dbReference>
<evidence type="ECO:0000313" key="7">
    <source>
        <dbReference type="Proteomes" id="UP000482960"/>
    </source>
</evidence>
<dbReference type="EMBL" id="BLPG01000001">
    <property type="protein sequence ID" value="GFJ95476.1"/>
    <property type="molecule type" value="Genomic_DNA"/>
</dbReference>
<keyword evidence="2" id="KW-0238">DNA-binding</keyword>
<evidence type="ECO:0000259" key="4">
    <source>
        <dbReference type="SMART" id="SM00418"/>
    </source>
</evidence>
<dbReference type="Gene3D" id="1.10.10.10">
    <property type="entry name" value="Winged helix-like DNA-binding domain superfamily/Winged helix DNA-binding domain"/>
    <property type="match status" value="1"/>
</dbReference>
<comment type="caution">
    <text evidence="6">The sequence shown here is derived from an EMBL/GenBank/DDBJ whole genome shotgun (WGS) entry which is preliminary data.</text>
</comment>
<dbReference type="CDD" id="cd00090">
    <property type="entry name" value="HTH_ARSR"/>
    <property type="match status" value="1"/>
</dbReference>
<keyword evidence="1" id="KW-0805">Transcription regulation</keyword>
<accession>A0A6V8LMT3</accession>
<dbReference type="Pfam" id="PF12840">
    <property type="entry name" value="HTH_20"/>
    <property type="match status" value="1"/>
</dbReference>
<dbReference type="SMART" id="SM00419">
    <property type="entry name" value="HTH_CRP"/>
    <property type="match status" value="1"/>
</dbReference>
<dbReference type="InterPro" id="IPR036390">
    <property type="entry name" value="WH_DNA-bd_sf"/>
</dbReference>
<dbReference type="GO" id="GO:0003700">
    <property type="term" value="F:DNA-binding transcription factor activity"/>
    <property type="evidence" value="ECO:0007669"/>
    <property type="project" value="InterPro"/>
</dbReference>
<evidence type="ECO:0000256" key="2">
    <source>
        <dbReference type="ARBA" id="ARBA00023125"/>
    </source>
</evidence>